<feature type="transmembrane region" description="Helical" evidence="9">
    <location>
        <begin position="189"/>
        <end position="211"/>
    </location>
</feature>
<reference evidence="11 12" key="1">
    <citation type="submission" date="2021-03" db="EMBL/GenBank/DDBJ databases">
        <title>Antimicrobial resistance genes in bacteria isolated from Japanese honey, and their potential for conferring macrolide and lincosamide resistance in the American foulbrood pathogen Paenibacillus larvae.</title>
        <authorList>
            <person name="Okamoto M."/>
            <person name="Kumagai M."/>
            <person name="Kanamori H."/>
            <person name="Takamatsu D."/>
        </authorList>
    </citation>
    <scope>NUCLEOTIDE SEQUENCE [LARGE SCALE GENOMIC DNA]</scope>
    <source>
        <strain evidence="11 12">J1TS3</strain>
    </source>
</reference>
<evidence type="ECO:0000256" key="6">
    <source>
        <dbReference type="ARBA" id="ARBA00022989"/>
    </source>
</evidence>
<dbReference type="NCBIfam" id="TIGR00931">
    <property type="entry name" value="antiport_nhaC"/>
    <property type="match status" value="1"/>
</dbReference>
<protein>
    <submittedName>
        <fullName evidence="11">Na+/H+ antiporter NhaC</fullName>
    </submittedName>
</protein>
<evidence type="ECO:0000256" key="1">
    <source>
        <dbReference type="ARBA" id="ARBA00004651"/>
    </source>
</evidence>
<comment type="caution">
    <text evidence="11">The sequence shown here is derived from an EMBL/GenBank/DDBJ whole genome shotgun (WGS) entry which is preliminary data.</text>
</comment>
<accession>A0ABQ4K8J1</accession>
<dbReference type="InterPro" id="IPR052180">
    <property type="entry name" value="NhaC_Na-H+_Antiporter"/>
</dbReference>
<sequence>MKSSLSVFKTIILALVAITVVIGGIAIIKAPTSVVLITGGASIILLSLIWGIKWEDIERDILKNIGHMLVPILILLAVGMLIGSWILSGTIPFFVYYGLVLLKPSVFLFATCLICAIMTLMCGSSWATIGTIGVAFMGISMGLEVPLHYTAAAVVVGAIFGDKVSPLSDSTILASSIVDVNLMEHVKHLLYTTVPGLVISLVLYLIIGFQFKSGTANSETISIIQNTIMDQFNLNPLVIIPPLAVLILISRGVPALPVYGIGIFLGCLISGIFQKQSLLDIAGVLNSGYTFDTGVDIVNQIVQQGGLSSMLSTVAILIAAAIFGAPLQTAGVVDVLLDKIKQFSKTSRSMMTSCLAMHGALFTIIGSYYVTYSVLGPMLKTLYTDYGVHRKNLSRTMEDTGTALAPMIPWSVTGAFIATTLQVPTGQFILYAPMVYLGIVFALIYIYTGFGIGKLYTGEKVKDIKQEVS</sequence>
<keyword evidence="3" id="KW-0050">Antiport</keyword>
<feature type="transmembrane region" description="Helical" evidence="9">
    <location>
        <begin position="428"/>
        <end position="447"/>
    </location>
</feature>
<evidence type="ECO:0000313" key="11">
    <source>
        <dbReference type="EMBL" id="GIN21468.1"/>
    </source>
</evidence>
<comment type="similarity">
    <text evidence="8">Belongs to the NhaC Na(+)/H(+) (TC 2.A.35) antiporter family.</text>
</comment>
<dbReference type="Pfam" id="PF03553">
    <property type="entry name" value="Na_H_antiporter"/>
    <property type="match status" value="1"/>
</dbReference>
<feature type="transmembrane region" description="Helical" evidence="9">
    <location>
        <begin position="349"/>
        <end position="370"/>
    </location>
</feature>
<feature type="transmembrane region" description="Helical" evidence="9">
    <location>
        <begin position="64"/>
        <end position="87"/>
    </location>
</feature>
<comment type="subcellular location">
    <subcellularLocation>
        <location evidence="1">Cell membrane</location>
        <topology evidence="1">Multi-pass membrane protein</topology>
    </subcellularLocation>
</comment>
<evidence type="ECO:0000256" key="8">
    <source>
        <dbReference type="ARBA" id="ARBA00038435"/>
    </source>
</evidence>
<feature type="transmembrane region" description="Helical" evidence="9">
    <location>
        <begin position="403"/>
        <end position="421"/>
    </location>
</feature>
<evidence type="ECO:0000313" key="12">
    <source>
        <dbReference type="Proteomes" id="UP000680279"/>
    </source>
</evidence>
<organism evidence="11 12">
    <name type="scientific">Siminovitchia fordii</name>
    <dbReference type="NCBI Taxonomy" id="254759"/>
    <lineage>
        <taxon>Bacteria</taxon>
        <taxon>Bacillati</taxon>
        <taxon>Bacillota</taxon>
        <taxon>Bacilli</taxon>
        <taxon>Bacillales</taxon>
        <taxon>Bacillaceae</taxon>
        <taxon>Siminovitchia</taxon>
    </lineage>
</organism>
<gene>
    <name evidence="11" type="primary">nhaC_2</name>
    <name evidence="11" type="ORF">J1TS3_26020</name>
</gene>
<keyword evidence="2" id="KW-0813">Transport</keyword>
<dbReference type="Proteomes" id="UP000680279">
    <property type="component" value="Unassembled WGS sequence"/>
</dbReference>
<feature type="transmembrane region" description="Helical" evidence="9">
    <location>
        <begin position="231"/>
        <end position="249"/>
    </location>
</feature>
<dbReference type="PANTHER" id="PTHR33451">
    <property type="entry name" value="MALATE-2H(+)/NA(+)-LACTATE ANTIPORTER"/>
    <property type="match status" value="1"/>
</dbReference>
<evidence type="ECO:0000256" key="3">
    <source>
        <dbReference type="ARBA" id="ARBA00022449"/>
    </source>
</evidence>
<keyword evidence="7 9" id="KW-0472">Membrane</keyword>
<feature type="domain" description="Na+/H+ antiporter NhaC-like C-terminal" evidence="10">
    <location>
        <begin position="157"/>
        <end position="450"/>
    </location>
</feature>
<feature type="transmembrane region" description="Helical" evidence="9">
    <location>
        <begin position="256"/>
        <end position="273"/>
    </location>
</feature>
<feature type="transmembrane region" description="Helical" evidence="9">
    <location>
        <begin position="93"/>
        <end position="118"/>
    </location>
</feature>
<name>A0ABQ4K8J1_9BACI</name>
<feature type="transmembrane region" description="Helical" evidence="9">
    <location>
        <begin position="7"/>
        <end position="28"/>
    </location>
</feature>
<evidence type="ECO:0000256" key="4">
    <source>
        <dbReference type="ARBA" id="ARBA00022475"/>
    </source>
</evidence>
<keyword evidence="12" id="KW-1185">Reference proteome</keyword>
<dbReference type="InterPro" id="IPR004770">
    <property type="entry name" value="Na/H_antiport_NhaC"/>
</dbReference>
<feature type="transmembrane region" description="Helical" evidence="9">
    <location>
        <begin position="314"/>
        <end position="337"/>
    </location>
</feature>
<dbReference type="RefSeq" id="WP_018707808.1">
    <property type="nucleotide sequence ID" value="NZ_BOQT01000009.1"/>
</dbReference>
<evidence type="ECO:0000259" key="10">
    <source>
        <dbReference type="Pfam" id="PF03553"/>
    </source>
</evidence>
<feature type="transmembrane region" description="Helical" evidence="9">
    <location>
        <begin position="34"/>
        <end position="52"/>
    </location>
</feature>
<dbReference type="EMBL" id="BOQT01000009">
    <property type="protein sequence ID" value="GIN21468.1"/>
    <property type="molecule type" value="Genomic_DNA"/>
</dbReference>
<evidence type="ECO:0000256" key="7">
    <source>
        <dbReference type="ARBA" id="ARBA00023136"/>
    </source>
</evidence>
<keyword evidence="4" id="KW-1003">Cell membrane</keyword>
<evidence type="ECO:0000256" key="9">
    <source>
        <dbReference type="SAM" id="Phobius"/>
    </source>
</evidence>
<dbReference type="PANTHER" id="PTHR33451:SF3">
    <property type="entry name" value="MALATE-2H(+)_NA(+)-LACTATE ANTIPORTER"/>
    <property type="match status" value="1"/>
</dbReference>
<evidence type="ECO:0000256" key="5">
    <source>
        <dbReference type="ARBA" id="ARBA00022692"/>
    </source>
</evidence>
<dbReference type="InterPro" id="IPR018461">
    <property type="entry name" value="Na/H_Antiport_NhaC-like_C"/>
</dbReference>
<keyword evidence="5 9" id="KW-0812">Transmembrane</keyword>
<proteinExistence type="inferred from homology"/>
<keyword evidence="6 9" id="KW-1133">Transmembrane helix</keyword>
<evidence type="ECO:0000256" key="2">
    <source>
        <dbReference type="ARBA" id="ARBA00022448"/>
    </source>
</evidence>